<dbReference type="RefSeq" id="WP_223419794.1">
    <property type="nucleotide sequence ID" value="NZ_JAIPME010000002.1"/>
</dbReference>
<accession>A0ABS7SZT5</accession>
<proteinExistence type="predicted"/>
<gene>
    <name evidence="1" type="ORF">K8P03_07000</name>
</gene>
<keyword evidence="2" id="KW-1185">Reference proteome</keyword>
<reference evidence="1 2" key="1">
    <citation type="submission" date="2021-08" db="EMBL/GenBank/DDBJ databases">
        <title>FDA dAtabase for Regulatory Grade micrObial Sequences (FDA-ARGOS): Supporting development and validation of Infectious Disease Dx tests.</title>
        <authorList>
            <person name="Sproer C."/>
            <person name="Gronow S."/>
            <person name="Severitt S."/>
            <person name="Schroder I."/>
            <person name="Tallon L."/>
            <person name="Sadzewicz L."/>
            <person name="Zhao X."/>
            <person name="Boylan J."/>
            <person name="Ott S."/>
            <person name="Bowen H."/>
            <person name="Vavikolanu K."/>
            <person name="Hazen T."/>
            <person name="Aluvathingal J."/>
            <person name="Nadendla S."/>
            <person name="Lowell S."/>
            <person name="Myers T."/>
            <person name="Yan Y."/>
            <person name="Sichtig H."/>
        </authorList>
    </citation>
    <scope>NUCLEOTIDE SEQUENCE [LARGE SCALE GENOMIC DNA]</scope>
    <source>
        <strain evidence="1 2">FDAARGOS_1460</strain>
    </source>
</reference>
<comment type="caution">
    <text evidence="1">The sequence shown here is derived from an EMBL/GenBank/DDBJ whole genome shotgun (WGS) entry which is preliminary data.</text>
</comment>
<dbReference type="EMBL" id="JAIPME010000002">
    <property type="protein sequence ID" value="MBZ2387028.1"/>
    <property type="molecule type" value="Genomic_DNA"/>
</dbReference>
<organism evidence="1 2">
    <name type="scientific">Anaerococcus murdochii</name>
    <dbReference type="NCBI Taxonomy" id="411577"/>
    <lineage>
        <taxon>Bacteria</taxon>
        <taxon>Bacillati</taxon>
        <taxon>Bacillota</taxon>
        <taxon>Tissierellia</taxon>
        <taxon>Tissierellales</taxon>
        <taxon>Peptoniphilaceae</taxon>
        <taxon>Anaerococcus</taxon>
    </lineage>
</organism>
<evidence type="ECO:0000313" key="2">
    <source>
        <dbReference type="Proteomes" id="UP000734271"/>
    </source>
</evidence>
<sequence>MNKKELTDEEKQKLLTNRFTAPFKGETIGHRELTEEEKKEAEVFCKKIDERKENK</sequence>
<protein>
    <submittedName>
        <fullName evidence="1">Uncharacterized protein</fullName>
    </submittedName>
</protein>
<evidence type="ECO:0000313" key="1">
    <source>
        <dbReference type="EMBL" id="MBZ2387028.1"/>
    </source>
</evidence>
<name>A0ABS7SZT5_9FIRM</name>
<dbReference type="Proteomes" id="UP000734271">
    <property type="component" value="Unassembled WGS sequence"/>
</dbReference>